<dbReference type="Gene3D" id="3.40.30.10">
    <property type="entry name" value="Glutaredoxin"/>
    <property type="match status" value="1"/>
</dbReference>
<reference evidence="8" key="1">
    <citation type="submission" date="2020-12" db="EMBL/GenBank/DDBJ databases">
        <title>Geomonas sp. Red875, isolated from river sediment.</title>
        <authorList>
            <person name="Xu Z."/>
            <person name="Zhang Z."/>
            <person name="Masuda Y."/>
            <person name="Itoh H."/>
            <person name="Senoo K."/>
        </authorList>
    </citation>
    <scope>NUCLEOTIDE SEQUENCE</scope>
    <source>
        <strain evidence="8">Red875</strain>
    </source>
</reference>
<dbReference type="Pfam" id="PF02630">
    <property type="entry name" value="SCO1-SenC"/>
    <property type="match status" value="1"/>
</dbReference>
<dbReference type="InterPro" id="IPR036249">
    <property type="entry name" value="Thioredoxin-like_sf"/>
</dbReference>
<dbReference type="GO" id="GO:0046872">
    <property type="term" value="F:metal ion binding"/>
    <property type="evidence" value="ECO:0007669"/>
    <property type="project" value="UniProtKB-KW"/>
</dbReference>
<keyword evidence="5" id="KW-1133">Transmembrane helix</keyword>
<comment type="caution">
    <text evidence="8">The sequence shown here is derived from an EMBL/GenBank/DDBJ whole genome shotgun (WGS) entry which is preliminary data.</text>
</comment>
<feature type="domain" description="Thioredoxin" evidence="7">
    <location>
        <begin position="39"/>
        <end position="211"/>
    </location>
</feature>
<dbReference type="EMBL" id="JAEMHM010000003">
    <property type="protein sequence ID" value="MBJ6724028.1"/>
    <property type="molecule type" value="Genomic_DNA"/>
</dbReference>
<keyword evidence="6" id="KW-0732">Signal</keyword>
<comment type="similarity">
    <text evidence="1">Belongs to the SCO1/2 family.</text>
</comment>
<evidence type="ECO:0000313" key="8">
    <source>
        <dbReference type="EMBL" id="MBJ6724028.1"/>
    </source>
</evidence>
<dbReference type="PROSITE" id="PS51352">
    <property type="entry name" value="THIOREDOXIN_2"/>
    <property type="match status" value="1"/>
</dbReference>
<feature type="signal peptide" evidence="6">
    <location>
        <begin position="1"/>
        <end position="22"/>
    </location>
</feature>
<dbReference type="PANTHER" id="PTHR12151">
    <property type="entry name" value="ELECTRON TRANSPORT PROTIN SCO1/SENC FAMILY MEMBER"/>
    <property type="match status" value="1"/>
</dbReference>
<evidence type="ECO:0000313" key="9">
    <source>
        <dbReference type="Proteomes" id="UP000636888"/>
    </source>
</evidence>
<accession>A0A8J7JBQ3</accession>
<dbReference type="AlphaFoldDB" id="A0A8J7JBQ3"/>
<feature type="transmembrane region" description="Helical" evidence="5">
    <location>
        <begin position="243"/>
        <end position="263"/>
    </location>
</feature>
<dbReference type="Proteomes" id="UP000636888">
    <property type="component" value="Unassembled WGS sequence"/>
</dbReference>
<evidence type="ECO:0000256" key="3">
    <source>
        <dbReference type="PIRSR" id="PIRSR603782-1"/>
    </source>
</evidence>
<protein>
    <submittedName>
        <fullName evidence="8">SCO family protein</fullName>
    </submittedName>
</protein>
<keyword evidence="9" id="KW-1185">Reference proteome</keyword>
<dbReference type="InterPro" id="IPR003782">
    <property type="entry name" value="SCO1/SenC"/>
</dbReference>
<organism evidence="8 9">
    <name type="scientific">Geomesophilobacter sediminis</name>
    <dbReference type="NCBI Taxonomy" id="2798584"/>
    <lineage>
        <taxon>Bacteria</taxon>
        <taxon>Pseudomonadati</taxon>
        <taxon>Thermodesulfobacteriota</taxon>
        <taxon>Desulfuromonadia</taxon>
        <taxon>Geobacterales</taxon>
        <taxon>Geobacteraceae</taxon>
        <taxon>Geomesophilobacter</taxon>
    </lineage>
</organism>
<keyword evidence="3" id="KW-0479">Metal-binding</keyword>
<dbReference type="CDD" id="cd02968">
    <property type="entry name" value="SCO"/>
    <property type="match status" value="1"/>
</dbReference>
<feature type="chain" id="PRO_5035277456" evidence="6">
    <location>
        <begin position="23"/>
        <end position="281"/>
    </location>
</feature>
<evidence type="ECO:0000256" key="1">
    <source>
        <dbReference type="ARBA" id="ARBA00010996"/>
    </source>
</evidence>
<keyword evidence="5" id="KW-0472">Membrane</keyword>
<proteinExistence type="inferred from homology"/>
<evidence type="ECO:0000259" key="7">
    <source>
        <dbReference type="PROSITE" id="PS51352"/>
    </source>
</evidence>
<evidence type="ECO:0000256" key="6">
    <source>
        <dbReference type="SAM" id="SignalP"/>
    </source>
</evidence>
<evidence type="ECO:0000256" key="2">
    <source>
        <dbReference type="ARBA" id="ARBA00023008"/>
    </source>
</evidence>
<keyword evidence="4" id="KW-1015">Disulfide bond</keyword>
<keyword evidence="2 3" id="KW-0186">Copper</keyword>
<evidence type="ECO:0000256" key="4">
    <source>
        <dbReference type="PIRSR" id="PIRSR603782-2"/>
    </source>
</evidence>
<gene>
    <name evidence="8" type="ORF">JFN93_04840</name>
</gene>
<dbReference type="RefSeq" id="WP_199382866.1">
    <property type="nucleotide sequence ID" value="NZ_JAEMHM010000003.1"/>
</dbReference>
<dbReference type="SUPFAM" id="SSF52833">
    <property type="entry name" value="Thioredoxin-like"/>
    <property type="match status" value="1"/>
</dbReference>
<name>A0A8J7JBQ3_9BACT</name>
<keyword evidence="5" id="KW-0812">Transmembrane</keyword>
<feature type="disulfide bond" description="Redox-active" evidence="4">
    <location>
        <begin position="79"/>
        <end position="83"/>
    </location>
</feature>
<evidence type="ECO:0000256" key="5">
    <source>
        <dbReference type="SAM" id="Phobius"/>
    </source>
</evidence>
<feature type="binding site" evidence="3">
    <location>
        <position position="83"/>
    </location>
    <ligand>
        <name>Cu cation</name>
        <dbReference type="ChEBI" id="CHEBI:23378"/>
    </ligand>
</feature>
<dbReference type="PANTHER" id="PTHR12151:SF8">
    <property type="entry name" value="THIOREDOXIN DOMAIN-CONTAINING PROTEIN"/>
    <property type="match status" value="1"/>
</dbReference>
<dbReference type="InterPro" id="IPR013766">
    <property type="entry name" value="Thioredoxin_domain"/>
</dbReference>
<feature type="binding site" evidence="3">
    <location>
        <position position="79"/>
    </location>
    <ligand>
        <name>Cu cation</name>
        <dbReference type="ChEBI" id="CHEBI:23378"/>
    </ligand>
</feature>
<sequence>MTTWKAALISAALISVFAPLEAAGHDPQDTVLEQVGVDERAGQALPLDLVFLDAQGKRFELRQLFSGKPVLLTLNYYSCPTLCPQVLANLVRSLKKMEGLSAGRDFRVVTVSIDPAERQALAAEKAAATYSMYETMPAPYRNWPFLYGTAAAVEAITSATGVRSVRLADGEFAHPNVMVVVTPEGRISRYLYGIDPAPRDLKLALIEAAEGKIGTSPLINRALLYCFYYDPVGKKYVLIASRIMTAAMILVLLLTTALLSFLWRREPSGGGKGKRKAPPGN</sequence>